<protein>
    <submittedName>
        <fullName evidence="2">Metallophosphoesterase family protein</fullName>
    </submittedName>
</protein>
<dbReference type="PIRSF" id="PIRSF000883">
    <property type="entry name" value="Pesterase_MJ0912"/>
    <property type="match status" value="1"/>
</dbReference>
<dbReference type="Proteomes" id="UP001235664">
    <property type="component" value="Unassembled WGS sequence"/>
</dbReference>
<sequence>MKIAVMGDIHSAAKPFRQALQAARTAGCDQIIILGDLLTYGPEPREVLDLAADACAKDGAILLCGNHDQLYIDLQQNEAASMVSLPDWIRESAEWTLARIEDLDMKSSLPWRDEWIEGEVLFSHANPFGRGNWTYLREPADFRTALSVLAERGLRHGIFGHTHRCRRHELDGRSAATIGAIGQPRDENSRRGAWTSLTMQEDQISLDEREICRDWSWYVEAILKTNLSDETKSRICGFFHD</sequence>
<accession>A0ABT9H3W0</accession>
<evidence type="ECO:0000313" key="2">
    <source>
        <dbReference type="EMBL" id="MDP4538011.1"/>
    </source>
</evidence>
<gene>
    <name evidence="2" type="ORF">Q9K01_00025</name>
</gene>
<dbReference type="InterPro" id="IPR011152">
    <property type="entry name" value="Pesterase_MJ0912"/>
</dbReference>
<name>A0ABT9H3W0_9SPHN</name>
<dbReference type="InterPro" id="IPR050126">
    <property type="entry name" value="Ap4A_hydrolase"/>
</dbReference>
<dbReference type="Gene3D" id="3.60.21.10">
    <property type="match status" value="1"/>
</dbReference>
<dbReference type="SUPFAM" id="SSF56300">
    <property type="entry name" value="Metallo-dependent phosphatases"/>
    <property type="match status" value="1"/>
</dbReference>
<dbReference type="InterPro" id="IPR004843">
    <property type="entry name" value="Calcineurin-like_PHP"/>
</dbReference>
<reference evidence="2 3" key="1">
    <citation type="submission" date="2023-08" db="EMBL/GenBank/DDBJ databases">
        <title>genomic of DY56.</title>
        <authorList>
            <person name="Wang Y."/>
        </authorList>
    </citation>
    <scope>NUCLEOTIDE SEQUENCE [LARGE SCALE GENOMIC DNA]</scope>
    <source>
        <strain evidence="2 3">DY56-A-20</strain>
    </source>
</reference>
<dbReference type="EMBL" id="JAVAIL010000001">
    <property type="protein sequence ID" value="MDP4538011.1"/>
    <property type="molecule type" value="Genomic_DNA"/>
</dbReference>
<comment type="caution">
    <text evidence="2">The sequence shown here is derived from an EMBL/GenBank/DDBJ whole genome shotgun (WGS) entry which is preliminary data.</text>
</comment>
<evidence type="ECO:0000259" key="1">
    <source>
        <dbReference type="Pfam" id="PF00149"/>
    </source>
</evidence>
<dbReference type="InterPro" id="IPR029052">
    <property type="entry name" value="Metallo-depent_PP-like"/>
</dbReference>
<organism evidence="2 3">
    <name type="scientific">Qipengyuania benthica</name>
    <dbReference type="NCBI Taxonomy" id="3067651"/>
    <lineage>
        <taxon>Bacteria</taxon>
        <taxon>Pseudomonadati</taxon>
        <taxon>Pseudomonadota</taxon>
        <taxon>Alphaproteobacteria</taxon>
        <taxon>Sphingomonadales</taxon>
        <taxon>Erythrobacteraceae</taxon>
        <taxon>Qipengyuania</taxon>
    </lineage>
</organism>
<keyword evidence="3" id="KW-1185">Reference proteome</keyword>
<proteinExistence type="predicted"/>
<evidence type="ECO:0000313" key="3">
    <source>
        <dbReference type="Proteomes" id="UP001235664"/>
    </source>
</evidence>
<dbReference type="CDD" id="cd00838">
    <property type="entry name" value="MPP_superfamily"/>
    <property type="match status" value="1"/>
</dbReference>
<feature type="domain" description="Calcineurin-like phosphoesterase" evidence="1">
    <location>
        <begin position="1"/>
        <end position="165"/>
    </location>
</feature>
<dbReference type="PANTHER" id="PTHR42850:SF2">
    <property type="entry name" value="BLL5683 PROTEIN"/>
    <property type="match status" value="1"/>
</dbReference>
<dbReference type="Pfam" id="PF00149">
    <property type="entry name" value="Metallophos"/>
    <property type="match status" value="1"/>
</dbReference>
<dbReference type="PANTHER" id="PTHR42850">
    <property type="entry name" value="METALLOPHOSPHOESTERASE"/>
    <property type="match status" value="1"/>
</dbReference>